<evidence type="ECO:0000259" key="2">
    <source>
        <dbReference type="PROSITE" id="PS51832"/>
    </source>
</evidence>
<dbReference type="GO" id="GO:0000160">
    <property type="term" value="P:phosphorelay signal transduction system"/>
    <property type="evidence" value="ECO:0007669"/>
    <property type="project" value="InterPro"/>
</dbReference>
<dbReference type="Gene3D" id="3.40.50.2300">
    <property type="match status" value="1"/>
</dbReference>
<evidence type="ECO:0000259" key="1">
    <source>
        <dbReference type="PROSITE" id="PS50110"/>
    </source>
</evidence>
<dbReference type="InterPro" id="IPR052020">
    <property type="entry name" value="Cyclic_di-GMP/3'3'-cGAMP_PDE"/>
</dbReference>
<protein>
    <submittedName>
        <fullName evidence="3">Sensory transduction regulatory protein</fullName>
    </submittedName>
</protein>
<sequence length="328" mass="37221">MSSVNGKRCDKIMVVEDEWIVADQLCNNLKELGYMVCATASTGDEAIRNVKENNPDLILMDIVLKNKMDGIEAAEQITSQFSIPVIYLTSYTNREYIERAKQTKPFGYLVKPFKQGELYANIEMALHKHRLEKEIKEYLERLVKCYRGTIENVSGAIELRGPYSPGHHRRVAEFAQAIAGKMGLSDFSIEGTCLAAYVYDVGLVCIPLSVIQESGQLTGLKLNLYRSYPKMSYEILEKIDFPWPVADIVLQHCECYDGSGFPKGIKKNDILIEARVLAVAHALEDLTSHKSFRNAFPMNQALDEIKFCRESKYDPNIVDISVRLFRDK</sequence>
<dbReference type="InterPro" id="IPR011006">
    <property type="entry name" value="CheY-like_superfamily"/>
</dbReference>
<dbReference type="PANTHER" id="PTHR45228:SF1">
    <property type="entry name" value="CYCLIC DI-GMP PHOSPHODIESTERASE TM_0186"/>
    <property type="match status" value="1"/>
</dbReference>
<dbReference type="InterPro" id="IPR001789">
    <property type="entry name" value="Sig_transdc_resp-reg_receiver"/>
</dbReference>
<dbReference type="InterPro" id="IPR037522">
    <property type="entry name" value="HD_GYP_dom"/>
</dbReference>
<gene>
    <name evidence="3" type="ORF">ASZ90_007002</name>
</gene>
<dbReference type="Pfam" id="PF00072">
    <property type="entry name" value="Response_reg"/>
    <property type="match status" value="1"/>
</dbReference>
<proteinExistence type="predicted"/>
<reference evidence="3" key="1">
    <citation type="journal article" date="2015" name="Proc. Natl. Acad. Sci. U.S.A.">
        <title>Networks of energetic and metabolic interactions define dynamics in microbial communities.</title>
        <authorList>
            <person name="Embree M."/>
            <person name="Liu J.K."/>
            <person name="Al-Bassam M.M."/>
            <person name="Zengler K."/>
        </authorList>
    </citation>
    <scope>NUCLEOTIDE SEQUENCE</scope>
</reference>
<organism evidence="3">
    <name type="scientific">hydrocarbon metagenome</name>
    <dbReference type="NCBI Taxonomy" id="938273"/>
    <lineage>
        <taxon>unclassified sequences</taxon>
        <taxon>metagenomes</taxon>
        <taxon>ecological metagenomes</taxon>
    </lineage>
</organism>
<name>A0A0W8FRC8_9ZZZZ</name>
<dbReference type="CDD" id="cd00077">
    <property type="entry name" value="HDc"/>
    <property type="match status" value="1"/>
</dbReference>
<feature type="domain" description="HD-GYP" evidence="2">
    <location>
        <begin position="142"/>
        <end position="328"/>
    </location>
</feature>
<dbReference type="AlphaFoldDB" id="A0A0W8FRC8"/>
<feature type="domain" description="Response regulatory" evidence="1">
    <location>
        <begin position="11"/>
        <end position="126"/>
    </location>
</feature>
<dbReference type="SMART" id="SM00448">
    <property type="entry name" value="REC"/>
    <property type="match status" value="1"/>
</dbReference>
<dbReference type="CDD" id="cd17534">
    <property type="entry name" value="REC_DC-like"/>
    <property type="match status" value="1"/>
</dbReference>
<evidence type="ECO:0000313" key="3">
    <source>
        <dbReference type="EMBL" id="KUG23198.1"/>
    </source>
</evidence>
<dbReference type="Gene3D" id="1.10.3210.10">
    <property type="entry name" value="Hypothetical protein af1432"/>
    <property type="match status" value="1"/>
</dbReference>
<dbReference type="PROSITE" id="PS51832">
    <property type="entry name" value="HD_GYP"/>
    <property type="match status" value="1"/>
</dbReference>
<dbReference type="SUPFAM" id="SSF109604">
    <property type="entry name" value="HD-domain/PDEase-like"/>
    <property type="match status" value="1"/>
</dbReference>
<dbReference type="PANTHER" id="PTHR45228">
    <property type="entry name" value="CYCLIC DI-GMP PHOSPHODIESTERASE TM_0186-RELATED"/>
    <property type="match status" value="1"/>
</dbReference>
<comment type="caution">
    <text evidence="3">The sequence shown here is derived from an EMBL/GenBank/DDBJ whole genome shotgun (WGS) entry which is preliminary data.</text>
</comment>
<dbReference type="Pfam" id="PF13487">
    <property type="entry name" value="HD_5"/>
    <property type="match status" value="1"/>
</dbReference>
<dbReference type="SUPFAM" id="SSF52172">
    <property type="entry name" value="CheY-like"/>
    <property type="match status" value="1"/>
</dbReference>
<dbReference type="PROSITE" id="PS50110">
    <property type="entry name" value="RESPONSE_REGULATORY"/>
    <property type="match status" value="1"/>
</dbReference>
<dbReference type="InterPro" id="IPR003607">
    <property type="entry name" value="HD/PDEase_dom"/>
</dbReference>
<dbReference type="EMBL" id="LNQE01000916">
    <property type="protein sequence ID" value="KUG23198.1"/>
    <property type="molecule type" value="Genomic_DNA"/>
</dbReference>
<accession>A0A0W8FRC8</accession>